<protein>
    <submittedName>
        <fullName evidence="1">Uncharacterized protein</fullName>
    </submittedName>
</protein>
<name>A0A328DYF0_9ASTE</name>
<gene>
    <name evidence="1" type="ORF">DM860_017827</name>
</gene>
<evidence type="ECO:0000313" key="2">
    <source>
        <dbReference type="Proteomes" id="UP000249390"/>
    </source>
</evidence>
<reference evidence="1 2" key="1">
    <citation type="submission" date="2018-06" db="EMBL/GenBank/DDBJ databases">
        <title>The Genome of Cuscuta australis (Dodder) Provides Insight into the Evolution of Plant Parasitism.</title>
        <authorList>
            <person name="Liu H."/>
        </authorList>
    </citation>
    <scope>NUCLEOTIDE SEQUENCE [LARGE SCALE GENOMIC DNA]</scope>
    <source>
        <strain evidence="2">cv. Yunnan</strain>
        <tissue evidence="1">Vines</tissue>
    </source>
</reference>
<evidence type="ECO:0000313" key="1">
    <source>
        <dbReference type="EMBL" id="RAL49183.1"/>
    </source>
</evidence>
<proteinExistence type="predicted"/>
<sequence>MGAVGTTVGRRSPEVPPAAASIAMAGLHRRHGLSRGSLFRVNLPLLSPFVELIFERPRWEVFFDLGSIRDRKRRQRKTVFFFEESRTEDNRGEEDLRNGMNEMAGRTAPFIAFRESRRAPEAEAHACQAPGLLFDWILCQKSDLAPFQIGTPTGVRLGMGRTPLRGLGSTLAQFWQF</sequence>
<accession>A0A328DYF0</accession>
<organism evidence="1 2">
    <name type="scientific">Cuscuta australis</name>
    <dbReference type="NCBI Taxonomy" id="267555"/>
    <lineage>
        <taxon>Eukaryota</taxon>
        <taxon>Viridiplantae</taxon>
        <taxon>Streptophyta</taxon>
        <taxon>Embryophyta</taxon>
        <taxon>Tracheophyta</taxon>
        <taxon>Spermatophyta</taxon>
        <taxon>Magnoliopsida</taxon>
        <taxon>eudicotyledons</taxon>
        <taxon>Gunneridae</taxon>
        <taxon>Pentapetalae</taxon>
        <taxon>asterids</taxon>
        <taxon>lamiids</taxon>
        <taxon>Solanales</taxon>
        <taxon>Convolvulaceae</taxon>
        <taxon>Cuscuteae</taxon>
        <taxon>Cuscuta</taxon>
        <taxon>Cuscuta subgen. Grammica</taxon>
        <taxon>Cuscuta sect. Cleistogrammica</taxon>
    </lineage>
</organism>
<dbReference type="AlphaFoldDB" id="A0A328DYF0"/>
<keyword evidence="2" id="KW-1185">Reference proteome</keyword>
<dbReference type="EMBL" id="NQVE01000090">
    <property type="protein sequence ID" value="RAL49183.1"/>
    <property type="molecule type" value="Genomic_DNA"/>
</dbReference>
<dbReference type="Proteomes" id="UP000249390">
    <property type="component" value="Unassembled WGS sequence"/>
</dbReference>
<comment type="caution">
    <text evidence="1">The sequence shown here is derived from an EMBL/GenBank/DDBJ whole genome shotgun (WGS) entry which is preliminary data.</text>
</comment>